<evidence type="ECO:0000313" key="1">
    <source>
        <dbReference type="EMBL" id="SCB52262.1"/>
    </source>
</evidence>
<proteinExistence type="predicted"/>
<name>A0A1C3XJ05_9BRAD</name>
<dbReference type="RefSeq" id="WP_074448475.1">
    <property type="nucleotide sequence ID" value="NZ_FMAE01000030.1"/>
</dbReference>
<reference evidence="1 2" key="1">
    <citation type="submission" date="2016-08" db="EMBL/GenBank/DDBJ databases">
        <authorList>
            <person name="Seilhamer J.J."/>
        </authorList>
    </citation>
    <scope>NUCLEOTIDE SEQUENCE [LARGE SCALE GENOMIC DNA]</scope>
    <source>
        <strain evidence="1 2">CCBAU 10071</strain>
    </source>
</reference>
<dbReference type="Proteomes" id="UP000183174">
    <property type="component" value="Unassembled WGS sequence"/>
</dbReference>
<organism evidence="1 2">
    <name type="scientific">Bradyrhizobium yuanmingense</name>
    <dbReference type="NCBI Taxonomy" id="108015"/>
    <lineage>
        <taxon>Bacteria</taxon>
        <taxon>Pseudomonadati</taxon>
        <taxon>Pseudomonadota</taxon>
        <taxon>Alphaproteobacteria</taxon>
        <taxon>Hyphomicrobiales</taxon>
        <taxon>Nitrobacteraceae</taxon>
        <taxon>Bradyrhizobium</taxon>
    </lineage>
</organism>
<gene>
    <name evidence="1" type="ORF">GA0061099_103013</name>
</gene>
<evidence type="ECO:0000313" key="2">
    <source>
        <dbReference type="Proteomes" id="UP000183174"/>
    </source>
</evidence>
<dbReference type="EMBL" id="FMAE01000030">
    <property type="protein sequence ID" value="SCB52262.1"/>
    <property type="molecule type" value="Genomic_DNA"/>
</dbReference>
<sequence length="105" mass="11681">MTIDRSHLERLSIELADAGKLIEAGWIGYRLVVMHPDAPLVQLEECKLAFFAGAQHLFGSLMNILDPGDEEPTEADLRKMDLIDKELRTFAEQFALQASKPKGSA</sequence>
<dbReference type="AlphaFoldDB" id="A0A1C3XJ05"/>
<protein>
    <submittedName>
        <fullName evidence="1">Uncharacterized protein</fullName>
    </submittedName>
</protein>
<accession>A0A1C3XJ05</accession>